<protein>
    <recommendedName>
        <fullName evidence="3 5">Regulatory protein RecX</fullName>
    </recommendedName>
</protein>
<accession>A0A938XZH0</accession>
<dbReference type="InterPro" id="IPR053925">
    <property type="entry name" value="RecX_HTH_3rd"/>
</dbReference>
<evidence type="ECO:0000256" key="5">
    <source>
        <dbReference type="HAMAP-Rule" id="MF_01114"/>
    </source>
</evidence>
<dbReference type="HAMAP" id="MF_01114">
    <property type="entry name" value="RecX"/>
    <property type="match status" value="1"/>
</dbReference>
<evidence type="ECO:0000313" key="9">
    <source>
        <dbReference type="EMBL" id="MBM7590540.1"/>
    </source>
</evidence>
<dbReference type="Pfam" id="PF21982">
    <property type="entry name" value="RecX_HTH1"/>
    <property type="match status" value="1"/>
</dbReference>
<dbReference type="EMBL" id="JAFBEB010000006">
    <property type="protein sequence ID" value="MBM7590540.1"/>
    <property type="molecule type" value="Genomic_DNA"/>
</dbReference>
<dbReference type="InterPro" id="IPR036388">
    <property type="entry name" value="WH-like_DNA-bd_sf"/>
</dbReference>
<dbReference type="InterPro" id="IPR053926">
    <property type="entry name" value="RecX_HTH_1st"/>
</dbReference>
<gene>
    <name evidence="5" type="primary">recX</name>
    <name evidence="9" type="ORF">JOD01_002144</name>
</gene>
<evidence type="ECO:0000256" key="3">
    <source>
        <dbReference type="ARBA" id="ARBA00018111"/>
    </source>
</evidence>
<dbReference type="PANTHER" id="PTHR33602:SF1">
    <property type="entry name" value="REGULATORY PROTEIN RECX FAMILY PROTEIN"/>
    <property type="match status" value="1"/>
</dbReference>
<keyword evidence="10" id="KW-1185">Reference proteome</keyword>
<comment type="function">
    <text evidence="5">Modulates RecA activity.</text>
</comment>
<comment type="caution">
    <text evidence="9">The sequence shown here is derived from an EMBL/GenBank/DDBJ whole genome shotgun (WGS) entry which is preliminary data.</text>
</comment>
<dbReference type="RefSeq" id="WP_204518284.1">
    <property type="nucleotide sequence ID" value="NZ_BAABIN010000002.1"/>
</dbReference>
<evidence type="ECO:0000259" key="7">
    <source>
        <dbReference type="Pfam" id="PF21981"/>
    </source>
</evidence>
<organism evidence="9 10">
    <name type="scientific">Brevibacillus fulvus</name>
    <dbReference type="NCBI Taxonomy" id="1125967"/>
    <lineage>
        <taxon>Bacteria</taxon>
        <taxon>Bacillati</taxon>
        <taxon>Bacillota</taxon>
        <taxon>Bacilli</taxon>
        <taxon>Bacillales</taxon>
        <taxon>Paenibacillaceae</taxon>
        <taxon>Brevibacillus</taxon>
    </lineage>
</organism>
<feature type="domain" description="RecX second three-helical" evidence="6">
    <location>
        <begin position="110"/>
        <end position="151"/>
    </location>
</feature>
<dbReference type="GO" id="GO:0006282">
    <property type="term" value="P:regulation of DNA repair"/>
    <property type="evidence" value="ECO:0007669"/>
    <property type="project" value="UniProtKB-UniRule"/>
</dbReference>
<dbReference type="Gene3D" id="1.10.10.10">
    <property type="entry name" value="Winged helix-like DNA-binding domain superfamily/Winged helix DNA-binding domain"/>
    <property type="match status" value="3"/>
</dbReference>
<keyword evidence="4 5" id="KW-0963">Cytoplasm</keyword>
<dbReference type="GO" id="GO:0005737">
    <property type="term" value="C:cytoplasm"/>
    <property type="evidence" value="ECO:0007669"/>
    <property type="project" value="UniProtKB-SubCell"/>
</dbReference>
<dbReference type="InterPro" id="IPR003783">
    <property type="entry name" value="Regulatory_RecX"/>
</dbReference>
<feature type="domain" description="RecX third three-helical" evidence="7">
    <location>
        <begin position="157"/>
        <end position="202"/>
    </location>
</feature>
<name>A0A938XZH0_9BACL</name>
<evidence type="ECO:0000259" key="8">
    <source>
        <dbReference type="Pfam" id="PF21982"/>
    </source>
</evidence>
<feature type="domain" description="RecX first three-helical" evidence="8">
    <location>
        <begin position="64"/>
        <end position="103"/>
    </location>
</feature>
<dbReference type="InterPro" id="IPR053924">
    <property type="entry name" value="RecX_HTH_2nd"/>
</dbReference>
<evidence type="ECO:0000256" key="4">
    <source>
        <dbReference type="ARBA" id="ARBA00022490"/>
    </source>
</evidence>
<dbReference type="Proteomes" id="UP000717624">
    <property type="component" value="Unassembled WGS sequence"/>
</dbReference>
<sequence>MNQGIITAVYQDQKQKQRYHLYINEQFAFSIHEDILIKFRLFKGTEIDQEFWQGILDAEERHKAYLQALRYLGFRPRSARQLYQYLLTKGYTPEIAEETRQRCETEGYVDDAKFAEQWVQERSRLKGKSGFALRMELQQKGIGADKIADALEQLSPEDEWEAARKAVWKKIRNRSEKLTREEIYKLCAMLQRKGFSPSVISRIKRELDNAD</sequence>
<dbReference type="Pfam" id="PF21981">
    <property type="entry name" value="RecX_HTH3"/>
    <property type="match status" value="1"/>
</dbReference>
<comment type="subcellular location">
    <subcellularLocation>
        <location evidence="1 5">Cytoplasm</location>
    </subcellularLocation>
</comment>
<dbReference type="AlphaFoldDB" id="A0A938XZH0"/>
<proteinExistence type="inferred from homology"/>
<evidence type="ECO:0000259" key="6">
    <source>
        <dbReference type="Pfam" id="PF02631"/>
    </source>
</evidence>
<reference evidence="9" key="1">
    <citation type="submission" date="2021-01" db="EMBL/GenBank/DDBJ databases">
        <title>Genomic Encyclopedia of Type Strains, Phase IV (KMG-IV): sequencing the most valuable type-strain genomes for metagenomic binning, comparative biology and taxonomic classification.</title>
        <authorList>
            <person name="Goeker M."/>
        </authorList>
    </citation>
    <scope>NUCLEOTIDE SEQUENCE</scope>
    <source>
        <strain evidence="9">DSM 25523</strain>
    </source>
</reference>
<evidence type="ECO:0000256" key="1">
    <source>
        <dbReference type="ARBA" id="ARBA00004496"/>
    </source>
</evidence>
<dbReference type="PANTHER" id="PTHR33602">
    <property type="entry name" value="REGULATORY PROTEIN RECX FAMILY PROTEIN"/>
    <property type="match status" value="1"/>
</dbReference>
<evidence type="ECO:0000256" key="2">
    <source>
        <dbReference type="ARBA" id="ARBA00009695"/>
    </source>
</evidence>
<evidence type="ECO:0000313" key="10">
    <source>
        <dbReference type="Proteomes" id="UP000717624"/>
    </source>
</evidence>
<comment type="similarity">
    <text evidence="2 5">Belongs to the RecX family.</text>
</comment>
<dbReference type="Pfam" id="PF02631">
    <property type="entry name" value="RecX_HTH2"/>
    <property type="match status" value="1"/>
</dbReference>